<dbReference type="PANTHER" id="PTHR23102:SF24">
    <property type="entry name" value="CLEAVAGE AND POLYADENYLATION SPECIFICITY FACTOR SUBUNIT 4"/>
    <property type="match status" value="1"/>
</dbReference>
<dbReference type="EMBL" id="FN655783">
    <property type="protein sequence ID" value="CBY40122.1"/>
    <property type="molecule type" value="Genomic_DNA"/>
</dbReference>
<evidence type="ECO:0000256" key="9">
    <source>
        <dbReference type="ARBA" id="ARBA00023242"/>
    </source>
</evidence>
<dbReference type="InterPro" id="IPR001878">
    <property type="entry name" value="Znf_CCHC"/>
</dbReference>
<dbReference type="Gene3D" id="4.10.1000.10">
    <property type="entry name" value="Zinc finger, CCCH-type"/>
    <property type="match status" value="1"/>
</dbReference>
<dbReference type="InterPro" id="IPR045348">
    <property type="entry name" value="CPSF4/Yth1"/>
</dbReference>
<organism evidence="13">
    <name type="scientific">Oikopleura dioica</name>
    <name type="common">Tunicate</name>
    <dbReference type="NCBI Taxonomy" id="34765"/>
    <lineage>
        <taxon>Eukaryota</taxon>
        <taxon>Metazoa</taxon>
        <taxon>Chordata</taxon>
        <taxon>Tunicata</taxon>
        <taxon>Appendicularia</taxon>
        <taxon>Copelata</taxon>
        <taxon>Oikopleuridae</taxon>
        <taxon>Oikopleura</taxon>
    </lineage>
</organism>
<dbReference type="SUPFAM" id="SSF57756">
    <property type="entry name" value="Retrovirus zinc finger-like domains"/>
    <property type="match status" value="1"/>
</dbReference>
<protein>
    <recommendedName>
        <fullName evidence="2">Cleavage and polyadenylation specificity factor subunit 4</fullName>
    </recommendedName>
</protein>
<evidence type="ECO:0000256" key="10">
    <source>
        <dbReference type="PROSITE-ProRule" id="PRU00723"/>
    </source>
</evidence>
<dbReference type="InterPro" id="IPR036875">
    <property type="entry name" value="Znf_CCHC_sf"/>
</dbReference>
<keyword evidence="5" id="KW-0677">Repeat</keyword>
<dbReference type="SMART" id="SM00356">
    <property type="entry name" value="ZnF_C3H1"/>
    <property type="match status" value="5"/>
</dbReference>
<name>E4WW62_OIKDI</name>
<accession>E4WW62</accession>
<feature type="domain" description="C3H1-type" evidence="11">
    <location>
        <begin position="62"/>
        <end position="89"/>
    </location>
</feature>
<dbReference type="OrthoDB" id="1914176at2759"/>
<dbReference type="InterPro" id="IPR036855">
    <property type="entry name" value="Znf_CCCH_sf"/>
</dbReference>
<keyword evidence="4 10" id="KW-0479">Metal-binding</keyword>
<evidence type="ECO:0000256" key="6">
    <source>
        <dbReference type="ARBA" id="ARBA00022771"/>
    </source>
</evidence>
<dbReference type="InParanoid" id="E4WW62"/>
<dbReference type="Proteomes" id="UP000001307">
    <property type="component" value="Unassembled WGS sequence"/>
</dbReference>
<dbReference type="GO" id="GO:0003723">
    <property type="term" value="F:RNA binding"/>
    <property type="evidence" value="ECO:0007669"/>
    <property type="project" value="UniProtKB-KW"/>
</dbReference>
<feature type="zinc finger region" description="C3H1-type" evidence="10">
    <location>
        <begin position="62"/>
        <end position="89"/>
    </location>
</feature>
<sequence length="202" mass="23474">MQHVLGSLDNNPLLMDFLIKKQVGIDTLPFMGMDKSGTMICDLFEINMCTRGSNCQFRHVTFDKHVVCKHWLRGLCKKGDDCEFLHEYDMAKMPECYFFSKFGRCENRDCQYLHIDPNSKVKECQWYARGFCKHGPMCKSRHVRKVMCQNWIVGFCPLGPKCKYAHPTFDLPTIEVKSNITCHACKQPGHKSTHCPNLIKRE</sequence>
<feature type="zinc finger region" description="C3H1-type" evidence="10">
    <location>
        <begin position="118"/>
        <end position="142"/>
    </location>
</feature>
<reference evidence="13" key="1">
    <citation type="journal article" date="2010" name="Science">
        <title>Plasticity of animal genome architecture unmasked by rapid evolution of a pelagic tunicate.</title>
        <authorList>
            <person name="Denoeud F."/>
            <person name="Henriet S."/>
            <person name="Mungpakdee S."/>
            <person name="Aury J.M."/>
            <person name="Da Silva C."/>
            <person name="Brinkmann H."/>
            <person name="Mikhaleva J."/>
            <person name="Olsen L.C."/>
            <person name="Jubin C."/>
            <person name="Canestro C."/>
            <person name="Bouquet J.M."/>
            <person name="Danks G."/>
            <person name="Poulain J."/>
            <person name="Campsteijn C."/>
            <person name="Adamski M."/>
            <person name="Cross I."/>
            <person name="Yadetie F."/>
            <person name="Muffato M."/>
            <person name="Louis A."/>
            <person name="Butcher S."/>
            <person name="Tsagkogeorga G."/>
            <person name="Konrad A."/>
            <person name="Singh S."/>
            <person name="Jensen M.F."/>
            <person name="Cong E.H."/>
            <person name="Eikeseth-Otteraa H."/>
            <person name="Noel B."/>
            <person name="Anthouard V."/>
            <person name="Porcel B.M."/>
            <person name="Kachouri-Lafond R."/>
            <person name="Nishino A."/>
            <person name="Ugolini M."/>
            <person name="Chourrout P."/>
            <person name="Nishida H."/>
            <person name="Aasland R."/>
            <person name="Huzurbazar S."/>
            <person name="Westhof E."/>
            <person name="Delsuc F."/>
            <person name="Lehrach H."/>
            <person name="Reinhardt R."/>
            <person name="Weissenbach J."/>
            <person name="Roy S.W."/>
            <person name="Artiguenave F."/>
            <person name="Postlethwait J.H."/>
            <person name="Manak J.R."/>
            <person name="Thompson E.M."/>
            <person name="Jaillon O."/>
            <person name="Du Pasquier L."/>
            <person name="Boudinot P."/>
            <person name="Liberles D.A."/>
            <person name="Volff J.N."/>
            <person name="Philippe H."/>
            <person name="Lenhard B."/>
            <person name="Roest Crollius H."/>
            <person name="Wincker P."/>
            <person name="Chourrout D."/>
        </authorList>
    </citation>
    <scope>NUCLEOTIDE SEQUENCE [LARGE SCALE GENOMIC DNA]</scope>
</reference>
<dbReference type="InterPro" id="IPR000571">
    <property type="entry name" value="Znf_CCCH"/>
</dbReference>
<evidence type="ECO:0000256" key="2">
    <source>
        <dbReference type="ARBA" id="ARBA00016264"/>
    </source>
</evidence>
<dbReference type="PROSITE" id="PS50158">
    <property type="entry name" value="ZF_CCHC"/>
    <property type="match status" value="1"/>
</dbReference>
<evidence type="ECO:0000313" key="14">
    <source>
        <dbReference type="EMBL" id="CBY32689.1"/>
    </source>
</evidence>
<dbReference type="FunFam" id="4.10.1000.10:FF:000005">
    <property type="entry name" value="cleavage and polyadenylation specificity factor subunit 4"/>
    <property type="match status" value="1"/>
</dbReference>
<feature type="zinc finger region" description="C3H1-type" evidence="10">
    <location>
        <begin position="35"/>
        <end position="61"/>
    </location>
</feature>
<evidence type="ECO:0000256" key="5">
    <source>
        <dbReference type="ARBA" id="ARBA00022737"/>
    </source>
</evidence>
<evidence type="ECO:0000256" key="3">
    <source>
        <dbReference type="ARBA" id="ARBA00022664"/>
    </source>
</evidence>
<evidence type="ECO:0000256" key="1">
    <source>
        <dbReference type="ARBA" id="ARBA00004123"/>
    </source>
</evidence>
<dbReference type="Gene3D" id="3.30.1370.210">
    <property type="match status" value="1"/>
</dbReference>
<keyword evidence="3" id="KW-0507">mRNA processing</keyword>
<keyword evidence="9" id="KW-0539">Nucleus</keyword>
<dbReference type="EMBL" id="FN653017">
    <property type="protein sequence ID" value="CBY21365.1"/>
    <property type="molecule type" value="Genomic_DNA"/>
</dbReference>
<dbReference type="GO" id="GO:0008270">
    <property type="term" value="F:zinc ion binding"/>
    <property type="evidence" value="ECO:0007669"/>
    <property type="project" value="UniProtKB-KW"/>
</dbReference>
<feature type="domain" description="C3H1-type" evidence="11">
    <location>
        <begin position="143"/>
        <end position="169"/>
    </location>
</feature>
<keyword evidence="16" id="KW-1185">Reference proteome</keyword>
<keyword evidence="6 10" id="KW-0863">Zinc-finger</keyword>
<proteinExistence type="predicted"/>
<evidence type="ECO:0000256" key="4">
    <source>
        <dbReference type="ARBA" id="ARBA00022723"/>
    </source>
</evidence>
<evidence type="ECO:0000256" key="7">
    <source>
        <dbReference type="ARBA" id="ARBA00022833"/>
    </source>
</evidence>
<dbReference type="Pfam" id="PF14608">
    <property type="entry name" value="zf-CCCH_2"/>
    <property type="match status" value="3"/>
</dbReference>
<feature type="domain" description="C3H1-type" evidence="11">
    <location>
        <begin position="90"/>
        <end position="117"/>
    </location>
</feature>
<keyword evidence="8" id="KW-0694">RNA-binding</keyword>
<evidence type="ECO:0000313" key="13">
    <source>
        <dbReference type="EMBL" id="CBY21365.1"/>
    </source>
</evidence>
<evidence type="ECO:0000313" key="16">
    <source>
        <dbReference type="Proteomes" id="UP000001307"/>
    </source>
</evidence>
<comment type="subcellular location">
    <subcellularLocation>
        <location evidence="1">Nucleus</location>
    </subcellularLocation>
</comment>
<dbReference type="PROSITE" id="PS50103">
    <property type="entry name" value="ZF_C3H1"/>
    <property type="match status" value="5"/>
</dbReference>
<dbReference type="AlphaFoldDB" id="E4WW62"/>
<keyword evidence="7 10" id="KW-0862">Zinc</keyword>
<dbReference type="PANTHER" id="PTHR23102">
    <property type="entry name" value="CLEAVAGE AND POLYADENYLATION SPECIFICITY FACTOR SUBUNIT 4-RELATED"/>
    <property type="match status" value="1"/>
</dbReference>
<feature type="zinc finger region" description="C3H1-type" evidence="10">
    <location>
        <begin position="90"/>
        <end position="117"/>
    </location>
</feature>
<gene>
    <name evidence="13" type="ORF">GSOID_T00009128001</name>
    <name evidence="15" type="ORF">GSOID_T00022097001</name>
    <name evidence="14" type="ORF">GSOID_T00032032001</name>
</gene>
<dbReference type="Pfam" id="PF18345">
    <property type="entry name" value="zf_CCCH_4"/>
    <property type="match status" value="1"/>
</dbReference>
<dbReference type="Proteomes" id="UP000011014">
    <property type="component" value="Unassembled WGS sequence"/>
</dbReference>
<feature type="domain" description="C3H1-type" evidence="11">
    <location>
        <begin position="118"/>
        <end position="142"/>
    </location>
</feature>
<feature type="zinc finger region" description="C3H1-type" evidence="10">
    <location>
        <begin position="143"/>
        <end position="169"/>
    </location>
</feature>
<dbReference type="FunCoup" id="E4WW62">
    <property type="interactions" value="175"/>
</dbReference>
<feature type="domain" description="CCHC-type" evidence="12">
    <location>
        <begin position="182"/>
        <end position="197"/>
    </location>
</feature>
<evidence type="ECO:0000259" key="11">
    <source>
        <dbReference type="PROSITE" id="PS50103"/>
    </source>
</evidence>
<dbReference type="GO" id="GO:0005634">
    <property type="term" value="C:nucleus"/>
    <property type="evidence" value="ECO:0007669"/>
    <property type="project" value="UniProtKB-SubCell"/>
</dbReference>
<evidence type="ECO:0000259" key="12">
    <source>
        <dbReference type="PROSITE" id="PS50158"/>
    </source>
</evidence>
<evidence type="ECO:0000256" key="8">
    <source>
        <dbReference type="ARBA" id="ARBA00022884"/>
    </source>
</evidence>
<dbReference type="SUPFAM" id="SSF90229">
    <property type="entry name" value="CCCH zinc finger"/>
    <property type="match status" value="2"/>
</dbReference>
<feature type="domain" description="C3H1-type" evidence="11">
    <location>
        <begin position="35"/>
        <end position="61"/>
    </location>
</feature>
<dbReference type="GO" id="GO:0006397">
    <property type="term" value="P:mRNA processing"/>
    <property type="evidence" value="ECO:0007669"/>
    <property type="project" value="UniProtKB-KW"/>
</dbReference>
<dbReference type="EMBL" id="FN654365">
    <property type="protein sequence ID" value="CBY32689.1"/>
    <property type="molecule type" value="Genomic_DNA"/>
</dbReference>
<evidence type="ECO:0000313" key="15">
    <source>
        <dbReference type="EMBL" id="CBY40122.1"/>
    </source>
</evidence>